<evidence type="ECO:0000313" key="9">
    <source>
        <dbReference type="Proteomes" id="UP000490535"/>
    </source>
</evidence>
<feature type="transmembrane region" description="Helical" evidence="6">
    <location>
        <begin position="232"/>
        <end position="262"/>
    </location>
</feature>
<dbReference type="EMBL" id="WNDP01000177">
    <property type="protein sequence ID" value="KAF1018391.1"/>
    <property type="molecule type" value="Genomic_DNA"/>
</dbReference>
<comment type="caution">
    <text evidence="8">The sequence shown here is derived from an EMBL/GenBank/DDBJ whole genome shotgun (WGS) entry which is preliminary data.</text>
</comment>
<accession>A0A833P9G4</accession>
<evidence type="ECO:0000256" key="4">
    <source>
        <dbReference type="ARBA" id="ARBA00022989"/>
    </source>
</evidence>
<name>A0A833P9G4_ACIBZ</name>
<dbReference type="InterPro" id="IPR036259">
    <property type="entry name" value="MFS_trans_sf"/>
</dbReference>
<feature type="transmembrane region" description="Helical" evidence="6">
    <location>
        <begin position="274"/>
        <end position="294"/>
    </location>
</feature>
<evidence type="ECO:0000256" key="1">
    <source>
        <dbReference type="ARBA" id="ARBA00004429"/>
    </source>
</evidence>
<protein>
    <submittedName>
        <fullName evidence="8">L-fucose-proton symporter</fullName>
    </submittedName>
</protein>
<dbReference type="AlphaFoldDB" id="A0A833P9G4"/>
<evidence type="ECO:0000259" key="7">
    <source>
        <dbReference type="PROSITE" id="PS50850"/>
    </source>
</evidence>
<feature type="transmembrane region" description="Helical" evidence="6">
    <location>
        <begin position="189"/>
        <end position="211"/>
    </location>
</feature>
<feature type="transmembrane region" description="Helical" evidence="6">
    <location>
        <begin position="361"/>
        <end position="380"/>
    </location>
</feature>
<feature type="transmembrane region" description="Helical" evidence="6">
    <location>
        <begin position="327"/>
        <end position="349"/>
    </location>
</feature>
<dbReference type="CDD" id="cd17394">
    <property type="entry name" value="MFS_FucP_like"/>
    <property type="match status" value="1"/>
</dbReference>
<dbReference type="InterPro" id="IPR050375">
    <property type="entry name" value="MFS_TsgA-like"/>
</dbReference>
<dbReference type="InterPro" id="IPR011701">
    <property type="entry name" value="MFS"/>
</dbReference>
<feature type="transmembrane region" description="Helical" evidence="6">
    <location>
        <begin position="386"/>
        <end position="406"/>
    </location>
</feature>
<dbReference type="Gene3D" id="1.20.1250.20">
    <property type="entry name" value="MFS general substrate transporter like domains"/>
    <property type="match status" value="2"/>
</dbReference>
<feature type="domain" description="Major facilitator superfamily (MFS) profile" evidence="7">
    <location>
        <begin position="23"/>
        <end position="411"/>
    </location>
</feature>
<dbReference type="InterPro" id="IPR020846">
    <property type="entry name" value="MFS_dom"/>
</dbReference>
<evidence type="ECO:0000256" key="3">
    <source>
        <dbReference type="ARBA" id="ARBA00022692"/>
    </source>
</evidence>
<dbReference type="PANTHER" id="PTHR43702">
    <property type="entry name" value="L-FUCOSE-PROTON SYMPORTER"/>
    <property type="match status" value="1"/>
</dbReference>
<evidence type="ECO:0000256" key="6">
    <source>
        <dbReference type="SAM" id="Phobius"/>
    </source>
</evidence>
<sequence length="411" mass="44875">MDVHNNTTVNDPISYPKSATRIAFILITSLFFMWGLSHGLLDVLNKHFQDSLHVTKAQSGFVQAAYYGAYFLIALPIGLFMERFGYKAGIQVGLGLFALGALLFIPATNAAVFGMFLFALFILACGLGCLETAAKLYASILGEPEHAERRLNFAQSFNGLGVFIGPLIGGALFFAPPIAFGQLTFDPVMFTYVCLAFVVVIMMIIFAKTPLPEVQMTKQRDDKLHQARSIWSFPNFTGALVAQFAWIAAHVGICSFFINFAIDHWAGLTPQKASFLLSVGLIVFMIGRFVSTFLMRSFSPVSMLISYAVMNVILCAVVVSGLSVVSIYALILSFFFSSIMYPTIFAMGVKNLGPHTKKAGSFLVMTLVGGAISPYFMGLIADLQNIQLAFIIPTFCFAAIGVYAWLQNKAS</sequence>
<proteinExistence type="predicted"/>
<dbReference type="Proteomes" id="UP000490535">
    <property type="component" value="Unassembled WGS sequence"/>
</dbReference>
<dbReference type="SUPFAM" id="SSF103473">
    <property type="entry name" value="MFS general substrate transporter"/>
    <property type="match status" value="1"/>
</dbReference>
<feature type="transmembrane region" description="Helical" evidence="6">
    <location>
        <begin position="159"/>
        <end position="183"/>
    </location>
</feature>
<organism evidence="8 9">
    <name type="scientific">Acinetobacter bereziniae</name>
    <name type="common">Acinetobacter genomosp. 10</name>
    <dbReference type="NCBI Taxonomy" id="106648"/>
    <lineage>
        <taxon>Bacteria</taxon>
        <taxon>Pseudomonadati</taxon>
        <taxon>Pseudomonadota</taxon>
        <taxon>Gammaproteobacteria</taxon>
        <taxon>Moraxellales</taxon>
        <taxon>Moraxellaceae</taxon>
        <taxon>Acinetobacter</taxon>
    </lineage>
</organism>
<keyword evidence="2" id="KW-1003">Cell membrane</keyword>
<dbReference type="GO" id="GO:0022857">
    <property type="term" value="F:transmembrane transporter activity"/>
    <property type="evidence" value="ECO:0007669"/>
    <property type="project" value="InterPro"/>
</dbReference>
<feature type="transmembrane region" description="Helical" evidence="6">
    <location>
        <begin position="113"/>
        <end position="138"/>
    </location>
</feature>
<keyword evidence="5 6" id="KW-0472">Membrane</keyword>
<keyword evidence="3 6" id="KW-0812">Transmembrane</keyword>
<dbReference type="PANTHER" id="PTHR43702:SF3">
    <property type="entry name" value="PROTEIN TSGA"/>
    <property type="match status" value="1"/>
</dbReference>
<dbReference type="PROSITE" id="PS50850">
    <property type="entry name" value="MFS"/>
    <property type="match status" value="1"/>
</dbReference>
<reference evidence="9" key="1">
    <citation type="journal article" date="2020" name="MBio">
        <title>Horizontal gene transfer to a defensive symbiont with a reduced genome amongst a multipartite beetle microbiome.</title>
        <authorList>
            <person name="Waterworth S.C."/>
            <person name="Florez L.V."/>
            <person name="Rees E.R."/>
            <person name="Hertweck C."/>
            <person name="Kaltenpoth M."/>
            <person name="Kwan J.C."/>
        </authorList>
    </citation>
    <scope>NUCLEOTIDE SEQUENCE [LARGE SCALE GENOMIC DNA]</scope>
</reference>
<dbReference type="GO" id="GO:0005886">
    <property type="term" value="C:plasma membrane"/>
    <property type="evidence" value="ECO:0007669"/>
    <property type="project" value="UniProtKB-SubCell"/>
</dbReference>
<feature type="transmembrane region" description="Helical" evidence="6">
    <location>
        <begin position="61"/>
        <end position="81"/>
    </location>
</feature>
<feature type="transmembrane region" description="Helical" evidence="6">
    <location>
        <begin position="22"/>
        <end position="41"/>
    </location>
</feature>
<comment type="subcellular location">
    <subcellularLocation>
        <location evidence="1">Cell inner membrane</location>
        <topology evidence="1">Multi-pass membrane protein</topology>
    </subcellularLocation>
</comment>
<keyword evidence="4 6" id="KW-1133">Transmembrane helix</keyword>
<dbReference type="Pfam" id="PF07690">
    <property type="entry name" value="MFS_1"/>
    <property type="match status" value="1"/>
</dbReference>
<gene>
    <name evidence="8" type="primary">fucP_2</name>
    <name evidence="8" type="ORF">GAK29_04263</name>
</gene>
<evidence type="ECO:0000256" key="5">
    <source>
        <dbReference type="ARBA" id="ARBA00023136"/>
    </source>
</evidence>
<evidence type="ECO:0000313" key="8">
    <source>
        <dbReference type="EMBL" id="KAF1018391.1"/>
    </source>
</evidence>
<evidence type="ECO:0000256" key="2">
    <source>
        <dbReference type="ARBA" id="ARBA00022475"/>
    </source>
</evidence>
<feature type="transmembrane region" description="Helical" evidence="6">
    <location>
        <begin position="88"/>
        <end position="107"/>
    </location>
</feature>
<feature type="transmembrane region" description="Helical" evidence="6">
    <location>
        <begin position="301"/>
        <end position="321"/>
    </location>
</feature>